<sequence length="1394" mass="151980">MCVSGDRLVPLFGESAREAWILGGCFHLRRGSGTPASILSSWDGTTVSRISRGAEQAGSTEDAQVRGPYNSNKLSRYVELVLVADHREFNANGDSISTVHAQMIQVANIINSVYSPLNIYIALVGVVVWSERDEIQLEENGDTTLTNFLHYRQRLFTDGIVGKALKGPICTYQFSGGVSTNHSTVIGLVATTIAHEMGHNFGMEHDTAEDCQCPDEKCIMSPSSTSVVPVHWSSCSLKSLALAFERGMDYCLRNKPKRLVDSPTCGNGFIEIGEQCDCGTGDDAAACRACCHADTCMLRGNATCELSTEISGHSVQIGGQRCRLLWGVTGESSHLKCYTSTNQKGTKYVSYSYVSCRSHSDQCRLLWGVTGESSHLKCYTSTNQKGTKNGNCGYDPTRQVYKPCDQSDALCGMLQCRHLNERLEFGMESMCMNQRCVSIEDVRRVIYKAESSVCPSNCSGHGAGFAPPLCALPGAGGSYDSGPATDPSAILVILFLIYYSRHNVPLWSKKPRKSYVQLLFCKDFKEKCLNRFKRNDKDENIEVKKTPLMKKNIDMKLKTPSRKINKDDIQIASGEVKIRPPLKPKPVLKIKPNVVVVKGLASTTNEMLSKQRLAPSPKKASLQQRISRSASKFAANFQNNSQNPSQPVNVHTLSNPDDMSSSLLRSDSDRSPTGAINPSVNFFGNFKGFSLAPIEKSDEPDIAVIDKKVKINEPKKKNEVPKPEVSKNEVSKRAKITPVHRSSSNSQGIINQGVLKPVLRSAPPLPVVPASNKSPSTSPSVKRVNSSVQNRIKAIINADKEEMTSVTAAPITRPVISSPILEASTCTAKELISPLQGSKTLGPIRTAPNLPTTIPDLPKRPLSMHSGTVPTKPLPEEPKKVKEGISLNRIASFLKHDKPKDKERKPVERSHSLPKNPIHQIKIARNTDKVALRNLQISNPILQKDIPLPVHTVPVVSDEESDDSKSFVNRAQSMRAPVTQKPAIQSFGSMRQNPGVPRPVSIVGRPTAPPPPLPNDYNEPENQKSADYVDCIEEKQAPLAHIDEESGDNIYAVIEESPLKSKPQPGVPAVVKTVPQPPPVGYIAPKPIALNSGSNESVGLLGEIVNEIQNRNFDSIYSASTLSRKKKKKENDSSNNNRDSASTYTNEHYTPESVYSNSGAKSTVSTTSSGYLHPSAVNVPIYLKDDSVSKLDNEKAPPSPTLKGPNSKIPTFARQVTPPGLRNTTTFRNAPQSPKNTKNTNLTTKISNSPDVVSSCTVPDTTNIKAPDVINNNKLTNDSIKVASKPSITKPNDNRPPTRPAPSVDKKPTLKPAPLKPVNPPTIKQSDRNAPPNRANSKTDANVKPIADSLNKNKPKVVPKPSTVTKPETNSKPNVKLTHKPSNVASLQQKFENR</sequence>
<feature type="region of interest" description="Disordered" evidence="4">
    <location>
        <begin position="1121"/>
        <end position="1171"/>
    </location>
</feature>
<evidence type="ECO:0000256" key="3">
    <source>
        <dbReference type="PROSITE-ProRule" id="PRU00276"/>
    </source>
</evidence>
<dbReference type="Proteomes" id="UP000037510">
    <property type="component" value="Unassembled WGS sequence"/>
</dbReference>
<evidence type="ECO:0000259" key="6">
    <source>
        <dbReference type="PROSITE" id="PS50215"/>
    </source>
</evidence>
<dbReference type="Gene3D" id="4.10.70.10">
    <property type="entry name" value="Disintegrin domain"/>
    <property type="match status" value="1"/>
</dbReference>
<feature type="region of interest" description="Disordered" evidence="4">
    <location>
        <begin position="1190"/>
        <end position="1255"/>
    </location>
</feature>
<feature type="binding site" evidence="3">
    <location>
        <position position="199"/>
    </location>
    <ligand>
        <name>Zn(2+)</name>
        <dbReference type="ChEBI" id="CHEBI:29105"/>
        <note>catalytic</note>
    </ligand>
</feature>
<dbReference type="InterPro" id="IPR036436">
    <property type="entry name" value="Disintegrin_dom_sf"/>
</dbReference>
<feature type="compositionally biased region" description="Polar residues" evidence="4">
    <location>
        <begin position="1380"/>
        <end position="1394"/>
    </location>
</feature>
<keyword evidence="3" id="KW-0862">Zinc</keyword>
<keyword evidence="1" id="KW-0378">Hydrolase</keyword>
<comment type="caution">
    <text evidence="3">Lacks conserved residue(s) required for the propagation of feature annotation.</text>
</comment>
<feature type="disulfide bond" evidence="3">
    <location>
        <begin position="213"/>
        <end position="218"/>
    </location>
</feature>
<feature type="region of interest" description="Disordered" evidence="4">
    <location>
        <begin position="893"/>
        <end position="912"/>
    </location>
</feature>
<evidence type="ECO:0000313" key="7">
    <source>
        <dbReference type="EMBL" id="KOB77448.1"/>
    </source>
</evidence>
<dbReference type="PROSITE" id="PS50214">
    <property type="entry name" value="DISINTEGRIN_2"/>
    <property type="match status" value="1"/>
</dbReference>
<evidence type="ECO:0000256" key="4">
    <source>
        <dbReference type="SAM" id="MobiDB-lite"/>
    </source>
</evidence>
<name>A0A0L7LPK4_OPEBR</name>
<dbReference type="PANTHER" id="PTHR11905">
    <property type="entry name" value="ADAM A DISINTEGRIN AND METALLOPROTEASE DOMAIN"/>
    <property type="match status" value="1"/>
</dbReference>
<dbReference type="FunFam" id="3.40.390.10:FF:000002">
    <property type="entry name" value="Disintegrin and metalloproteinase domain-containing protein 22"/>
    <property type="match status" value="1"/>
</dbReference>
<dbReference type="SUPFAM" id="SSF55486">
    <property type="entry name" value="Metalloproteases ('zincins'), catalytic domain"/>
    <property type="match status" value="1"/>
</dbReference>
<dbReference type="Gene3D" id="3.40.390.10">
    <property type="entry name" value="Collagenase (Catalytic Domain)"/>
    <property type="match status" value="1"/>
</dbReference>
<feature type="compositionally biased region" description="Basic and acidic residues" evidence="4">
    <location>
        <begin position="894"/>
        <end position="911"/>
    </location>
</feature>
<dbReference type="GO" id="GO:0006509">
    <property type="term" value="P:membrane protein ectodomain proteolysis"/>
    <property type="evidence" value="ECO:0007669"/>
    <property type="project" value="TreeGrafter"/>
</dbReference>
<feature type="compositionally biased region" description="Polar residues" evidence="4">
    <location>
        <begin position="1246"/>
        <end position="1255"/>
    </location>
</feature>
<dbReference type="PROSITE" id="PS50215">
    <property type="entry name" value="ADAM_MEPRO"/>
    <property type="match status" value="1"/>
</dbReference>
<evidence type="ECO:0008006" key="9">
    <source>
        <dbReference type="Google" id="ProtNLM"/>
    </source>
</evidence>
<dbReference type="Pfam" id="PF08516">
    <property type="entry name" value="ADAM_CR"/>
    <property type="match status" value="1"/>
</dbReference>
<feature type="disulfide bond" evidence="3">
    <location>
        <begin position="211"/>
        <end position="235"/>
    </location>
</feature>
<feature type="compositionally biased region" description="Polar residues" evidence="4">
    <location>
        <begin position="1141"/>
        <end position="1170"/>
    </location>
</feature>
<feature type="non-terminal residue" evidence="7">
    <location>
        <position position="1394"/>
    </location>
</feature>
<dbReference type="InterPro" id="IPR006586">
    <property type="entry name" value="ADAM_Cys-rich"/>
</dbReference>
<feature type="compositionally biased region" description="Low complexity" evidence="4">
    <location>
        <begin position="637"/>
        <end position="650"/>
    </location>
</feature>
<dbReference type="InterPro" id="IPR001590">
    <property type="entry name" value="Peptidase_M12B"/>
</dbReference>
<reference evidence="7 8" key="1">
    <citation type="journal article" date="2015" name="Genome Biol. Evol.">
        <title>The genome of winter moth (Operophtera brumata) provides a genomic perspective on sexual dimorphism and phenology.</title>
        <authorList>
            <person name="Derks M.F."/>
            <person name="Smit S."/>
            <person name="Salis L."/>
            <person name="Schijlen E."/>
            <person name="Bossers A."/>
            <person name="Mateman C."/>
            <person name="Pijl A.S."/>
            <person name="de Ridder D."/>
            <person name="Groenen M.A."/>
            <person name="Visser M.E."/>
            <person name="Megens H.J."/>
        </authorList>
    </citation>
    <scope>NUCLEOTIDE SEQUENCE [LARGE SCALE GENOMIC DNA]</scope>
    <source>
        <strain evidence="7">WM2013NL</strain>
        <tissue evidence="7">Head and thorax</tissue>
    </source>
</reference>
<dbReference type="CDD" id="cd04269">
    <property type="entry name" value="ZnMc_adamalysin_II_like"/>
    <property type="match status" value="1"/>
</dbReference>
<feature type="region of interest" description="Disordered" evidence="4">
    <location>
        <begin position="637"/>
        <end position="676"/>
    </location>
</feature>
<feature type="binding site" evidence="3">
    <location>
        <position position="205"/>
    </location>
    <ligand>
        <name>Zn(2+)</name>
        <dbReference type="ChEBI" id="CHEBI:29105"/>
        <note>catalytic</note>
    </ligand>
</feature>
<evidence type="ECO:0000259" key="5">
    <source>
        <dbReference type="PROSITE" id="PS50214"/>
    </source>
</evidence>
<feature type="region of interest" description="Disordered" evidence="4">
    <location>
        <begin position="839"/>
        <end position="878"/>
    </location>
</feature>
<dbReference type="Pfam" id="PF01421">
    <property type="entry name" value="Reprolysin"/>
    <property type="match status" value="1"/>
</dbReference>
<evidence type="ECO:0000256" key="1">
    <source>
        <dbReference type="ARBA" id="ARBA00023049"/>
    </source>
</evidence>
<feature type="binding site" evidence="3">
    <location>
        <position position="195"/>
    </location>
    <ligand>
        <name>Zn(2+)</name>
        <dbReference type="ChEBI" id="CHEBI:29105"/>
        <note>catalytic</note>
    </ligand>
</feature>
<feature type="active site" evidence="3">
    <location>
        <position position="196"/>
    </location>
</feature>
<keyword evidence="3" id="KW-0479">Metal-binding</keyword>
<comment type="caution">
    <text evidence="7">The sequence shown here is derived from an EMBL/GenBank/DDBJ whole genome shotgun (WGS) entry which is preliminary data.</text>
</comment>
<dbReference type="GO" id="GO:0004222">
    <property type="term" value="F:metalloendopeptidase activity"/>
    <property type="evidence" value="ECO:0007669"/>
    <property type="project" value="InterPro"/>
</dbReference>
<dbReference type="GO" id="GO:0046872">
    <property type="term" value="F:metal ion binding"/>
    <property type="evidence" value="ECO:0007669"/>
    <property type="project" value="UniProtKB-KW"/>
</dbReference>
<evidence type="ECO:0000313" key="8">
    <source>
        <dbReference type="Proteomes" id="UP000037510"/>
    </source>
</evidence>
<feature type="domain" description="Disintegrin" evidence="5">
    <location>
        <begin position="262"/>
        <end position="323"/>
    </location>
</feature>
<protein>
    <recommendedName>
        <fullName evidence="9">Disintegrin and metalloproteinase domain-containing protein 12</fullName>
    </recommendedName>
</protein>
<dbReference type="InterPro" id="IPR001762">
    <property type="entry name" value="Disintegrin_dom"/>
</dbReference>
<gene>
    <name evidence="7" type="ORF">OBRU01_02239</name>
</gene>
<dbReference type="InterPro" id="IPR024079">
    <property type="entry name" value="MetalloPept_cat_dom_sf"/>
</dbReference>
<feature type="compositionally biased region" description="Low complexity" evidence="4">
    <location>
        <begin position="1235"/>
        <end position="1245"/>
    </location>
</feature>
<dbReference type="SMART" id="SM00608">
    <property type="entry name" value="ACR"/>
    <property type="match status" value="1"/>
</dbReference>
<accession>A0A0L7LPK4</accession>
<dbReference type="PANTHER" id="PTHR11905:SF159">
    <property type="entry name" value="ADAM METALLOPROTEASE"/>
    <property type="match status" value="1"/>
</dbReference>
<feature type="domain" description="Peptidase M12B" evidence="6">
    <location>
        <begin position="76"/>
        <end position="256"/>
    </location>
</feature>
<keyword evidence="2 3" id="KW-1015">Disulfide bond</keyword>
<keyword evidence="1" id="KW-0645">Protease</keyword>
<keyword evidence="1" id="KW-0482">Metalloprotease</keyword>
<feature type="region of interest" description="Disordered" evidence="4">
    <location>
        <begin position="715"/>
        <end position="747"/>
    </location>
</feature>
<dbReference type="STRING" id="104452.A0A0L7LPK4"/>
<feature type="compositionally biased region" description="Polar residues" evidence="4">
    <location>
        <begin position="1222"/>
        <end position="1234"/>
    </location>
</feature>
<dbReference type="InterPro" id="IPR034027">
    <property type="entry name" value="Reprolysin_adamalysin"/>
</dbReference>
<feature type="compositionally biased region" description="Basic and acidic residues" evidence="4">
    <location>
        <begin position="715"/>
        <end position="732"/>
    </location>
</feature>
<feature type="compositionally biased region" description="Low complexity" evidence="4">
    <location>
        <begin position="1359"/>
        <end position="1368"/>
    </location>
</feature>
<proteinExistence type="predicted"/>
<organism evidence="7 8">
    <name type="scientific">Operophtera brumata</name>
    <name type="common">Winter moth</name>
    <name type="synonym">Phalaena brumata</name>
    <dbReference type="NCBI Taxonomy" id="104452"/>
    <lineage>
        <taxon>Eukaryota</taxon>
        <taxon>Metazoa</taxon>
        <taxon>Ecdysozoa</taxon>
        <taxon>Arthropoda</taxon>
        <taxon>Hexapoda</taxon>
        <taxon>Insecta</taxon>
        <taxon>Pterygota</taxon>
        <taxon>Neoptera</taxon>
        <taxon>Endopterygota</taxon>
        <taxon>Lepidoptera</taxon>
        <taxon>Glossata</taxon>
        <taxon>Ditrysia</taxon>
        <taxon>Geometroidea</taxon>
        <taxon>Geometridae</taxon>
        <taxon>Larentiinae</taxon>
        <taxon>Operophtera</taxon>
    </lineage>
</organism>
<dbReference type="EMBL" id="JTDY01000383">
    <property type="protein sequence ID" value="KOB77448.1"/>
    <property type="molecule type" value="Genomic_DNA"/>
</dbReference>
<feature type="region of interest" description="Disordered" evidence="4">
    <location>
        <begin position="1277"/>
        <end position="1394"/>
    </location>
</feature>
<keyword evidence="8" id="KW-1185">Reference proteome</keyword>
<evidence type="ECO:0000256" key="2">
    <source>
        <dbReference type="ARBA" id="ARBA00023157"/>
    </source>
</evidence>